<dbReference type="AlphaFoldDB" id="A0ABD1CXP3"/>
<dbReference type="EMBL" id="JBEHCU010008756">
    <property type="protein sequence ID" value="KAL1381196.1"/>
    <property type="molecule type" value="Genomic_DNA"/>
</dbReference>
<gene>
    <name evidence="2" type="ORF">pipiens_013641</name>
</gene>
<dbReference type="InterPro" id="IPR013151">
    <property type="entry name" value="Immunoglobulin_dom"/>
</dbReference>
<dbReference type="PANTHER" id="PTHR23279:SF5">
    <property type="entry name" value="DEFECTIVE PROBOSCIS EXTENSION RESPONSE 8, ISOFORM A"/>
    <property type="match status" value="1"/>
</dbReference>
<evidence type="ECO:0000313" key="2">
    <source>
        <dbReference type="EMBL" id="KAL1381196.1"/>
    </source>
</evidence>
<dbReference type="InterPro" id="IPR007110">
    <property type="entry name" value="Ig-like_dom"/>
</dbReference>
<dbReference type="PANTHER" id="PTHR23279">
    <property type="entry name" value="DEFECTIVE PROBOSCIS EXTENSION RESPONSE DPR -RELATED"/>
    <property type="match status" value="1"/>
</dbReference>
<accession>A0ABD1CXP3</accession>
<evidence type="ECO:0000313" key="3">
    <source>
        <dbReference type="Proteomes" id="UP001562425"/>
    </source>
</evidence>
<organism evidence="2 3">
    <name type="scientific">Culex pipiens pipiens</name>
    <name type="common">Northern house mosquito</name>
    <dbReference type="NCBI Taxonomy" id="38569"/>
    <lineage>
        <taxon>Eukaryota</taxon>
        <taxon>Metazoa</taxon>
        <taxon>Ecdysozoa</taxon>
        <taxon>Arthropoda</taxon>
        <taxon>Hexapoda</taxon>
        <taxon>Insecta</taxon>
        <taxon>Pterygota</taxon>
        <taxon>Neoptera</taxon>
        <taxon>Endopterygota</taxon>
        <taxon>Diptera</taxon>
        <taxon>Nematocera</taxon>
        <taxon>Culicoidea</taxon>
        <taxon>Culicidae</taxon>
        <taxon>Culicinae</taxon>
        <taxon>Culicini</taxon>
        <taxon>Culex</taxon>
        <taxon>Culex</taxon>
    </lineage>
</organism>
<dbReference type="InterPro" id="IPR013783">
    <property type="entry name" value="Ig-like_fold"/>
</dbReference>
<dbReference type="InterPro" id="IPR003598">
    <property type="entry name" value="Ig_sub2"/>
</dbReference>
<dbReference type="SUPFAM" id="SSF48726">
    <property type="entry name" value="Immunoglobulin"/>
    <property type="match status" value="2"/>
</dbReference>
<dbReference type="SMART" id="SM00408">
    <property type="entry name" value="IGc2"/>
    <property type="match status" value="1"/>
</dbReference>
<dbReference type="FunFam" id="2.60.40.10:FF:000129">
    <property type="entry name" value="CLUMA_CG018772, isoform A"/>
    <property type="match status" value="1"/>
</dbReference>
<name>A0ABD1CXP3_CULPP</name>
<dbReference type="Proteomes" id="UP001562425">
    <property type="component" value="Unassembled WGS sequence"/>
</dbReference>
<dbReference type="InterPro" id="IPR037448">
    <property type="entry name" value="Zig-8"/>
</dbReference>
<dbReference type="SMART" id="SM00409">
    <property type="entry name" value="IG"/>
    <property type="match status" value="2"/>
</dbReference>
<protein>
    <recommendedName>
        <fullName evidence="1">Ig-like domain-containing protein</fullName>
    </recommendedName>
</protein>
<sequence length="282" mass="31410">MKLCDSDGGGKVSWVRHRDIHLLTVGRYTYTSDQRFEAMHSPHTEEWTLRIRYAQRKDSGIYECQISTTPPIGHFVYLTVVEPVTEINGGPDLFINKGSTINLTCTVKYAPEPPPAVVWKHNRDDINFDSPRGGISLVTEKGVLTSSRLLVQKAIASDSGLYTCEPSNANPASVRVHILNEWRHEKIDAKVSFNHSKAYQEHAPAVSGESPNQHGAGHLTLESSLSLKGSMPQTILSFAGRLDINPLISMLTVVDCKRVKFSTPARSGPDMYEVFRLLVLRR</sequence>
<dbReference type="FunFam" id="2.60.40.10:FF:000533">
    <property type="entry name" value="Uncharacterized protein, isoform A"/>
    <property type="match status" value="1"/>
</dbReference>
<proteinExistence type="predicted"/>
<dbReference type="Pfam" id="PF00047">
    <property type="entry name" value="ig"/>
    <property type="match status" value="1"/>
</dbReference>
<dbReference type="InterPro" id="IPR036179">
    <property type="entry name" value="Ig-like_dom_sf"/>
</dbReference>
<dbReference type="PROSITE" id="PS50835">
    <property type="entry name" value="IG_LIKE"/>
    <property type="match status" value="1"/>
</dbReference>
<dbReference type="CDD" id="cd00096">
    <property type="entry name" value="Ig"/>
    <property type="match status" value="1"/>
</dbReference>
<feature type="domain" description="Ig-like" evidence="1">
    <location>
        <begin position="83"/>
        <end position="175"/>
    </location>
</feature>
<comment type="caution">
    <text evidence="2">The sequence shown here is derived from an EMBL/GenBank/DDBJ whole genome shotgun (WGS) entry which is preliminary data.</text>
</comment>
<reference evidence="2 3" key="1">
    <citation type="submission" date="2024-05" db="EMBL/GenBank/DDBJ databases">
        <title>Culex pipiens pipiens assembly and annotation.</title>
        <authorList>
            <person name="Alout H."/>
            <person name="Durand T."/>
        </authorList>
    </citation>
    <scope>NUCLEOTIDE SEQUENCE [LARGE SCALE GENOMIC DNA]</scope>
    <source>
        <strain evidence="2">HA-2024</strain>
        <tissue evidence="2">Whole body</tissue>
    </source>
</reference>
<dbReference type="InterPro" id="IPR003599">
    <property type="entry name" value="Ig_sub"/>
</dbReference>
<dbReference type="Gene3D" id="2.60.40.10">
    <property type="entry name" value="Immunoglobulins"/>
    <property type="match status" value="2"/>
</dbReference>
<evidence type="ECO:0000259" key="1">
    <source>
        <dbReference type="PROSITE" id="PS50835"/>
    </source>
</evidence>
<keyword evidence="3" id="KW-1185">Reference proteome</keyword>